<dbReference type="Pfam" id="PF00266">
    <property type="entry name" value="Aminotran_5"/>
    <property type="match status" value="1"/>
</dbReference>
<dbReference type="PIRSF" id="PIRSF000524">
    <property type="entry name" value="SPT"/>
    <property type="match status" value="1"/>
</dbReference>
<dbReference type="InterPro" id="IPR024169">
    <property type="entry name" value="SP_NH2Trfase/AEP_transaminase"/>
</dbReference>
<name>A0A0F6PNW2_KARVE</name>
<gene>
    <name evidence="10" type="primary">phnW</name>
</gene>
<keyword evidence="4 8" id="KW-0663">Pyridoxal phosphate</keyword>
<dbReference type="PANTHER" id="PTHR42778">
    <property type="entry name" value="2-AMINOETHYLPHOSPHONATE--PYRUVATE TRANSAMINASE"/>
    <property type="match status" value="1"/>
</dbReference>
<dbReference type="Gene3D" id="3.40.640.10">
    <property type="entry name" value="Type I PLP-dependent aspartate aminotransferase-like (Major domain)"/>
    <property type="match status" value="1"/>
</dbReference>
<keyword evidence="3 10" id="KW-0808">Transferase</keyword>
<evidence type="ECO:0000256" key="2">
    <source>
        <dbReference type="ARBA" id="ARBA00022576"/>
    </source>
</evidence>
<accession>A0A0F6PNW2</accession>
<evidence type="ECO:0000259" key="9">
    <source>
        <dbReference type="Pfam" id="PF00266"/>
    </source>
</evidence>
<dbReference type="PANTHER" id="PTHR42778:SF1">
    <property type="entry name" value="2-AMINOETHYLPHOSPHONATE--PYRUVATE TRANSAMINASE"/>
    <property type="match status" value="1"/>
</dbReference>
<feature type="binding site" evidence="7">
    <location>
        <position position="373"/>
    </location>
    <ligand>
        <name>substrate</name>
    </ligand>
</feature>
<sequence>MAMAALLRKRASLAASSSILARRFTARNATVQVKGREPLLFTPGPLTTSAAVKQAMLVDYGSRDGLFIQAVQDVRDGLLRAAGASQKDGFECVIVQGAGTMGVESVLGSVVPRSGKVLIVSNGAYGKRQMDMCRYLSIETSTLEYSDLQAISVGDVLKELRADPKLTHVSVVHHETTAGVLNPLQELAAAIKKEFPAVELIVDSMSGFGAYELRMDWGIDFAVSSANKCIEGVPGFSFALCRRSALEKTKGNGRSLSMDLYAQWLNLEKTGQFRFTPPTHAILAFRQALMEWEAEGGHQGRLARYTANYKTITEGMEQMGFKLYVPEDVRSVLIITYLMPTDPKFDFQKFYDTLASNGYVIYPGKTAEAESFRFGTIGRLFASDCEMLLAQVRLACSQMNVSLPIK</sequence>
<evidence type="ECO:0000256" key="8">
    <source>
        <dbReference type="PIRSR" id="PIRSR000524-50"/>
    </source>
</evidence>
<evidence type="ECO:0000256" key="6">
    <source>
        <dbReference type="ARBA" id="ARBA00049460"/>
    </source>
</evidence>
<evidence type="ECO:0000256" key="1">
    <source>
        <dbReference type="ARBA" id="ARBA00001933"/>
    </source>
</evidence>
<dbReference type="AlphaFoldDB" id="A0A0F6PNW2"/>
<dbReference type="InterPro" id="IPR015424">
    <property type="entry name" value="PyrdxlP-dep_Trfase"/>
</dbReference>
<keyword evidence="5 10" id="KW-0670">Pyruvate</keyword>
<dbReference type="EMBL" id="KM209362">
    <property type="protein sequence ID" value="AKA95150.1"/>
    <property type="molecule type" value="mRNA"/>
</dbReference>
<dbReference type="InterPro" id="IPR015421">
    <property type="entry name" value="PyrdxlP-dep_Trfase_major"/>
</dbReference>
<dbReference type="InterPro" id="IPR012703">
    <property type="entry name" value="NH2EtPonate_pyrv_transaminase"/>
</dbReference>
<dbReference type="NCBIfam" id="TIGR03301">
    <property type="entry name" value="PhnW-AepZ"/>
    <property type="match status" value="1"/>
</dbReference>
<keyword evidence="2 10" id="KW-0032">Aminotransferase</keyword>
<dbReference type="GO" id="GO:0047304">
    <property type="term" value="F:2-aminoethylphosphonate-pyruvate transaminase activity"/>
    <property type="evidence" value="ECO:0007669"/>
    <property type="project" value="UniProtKB-EC"/>
</dbReference>
<protein>
    <submittedName>
        <fullName evidence="10">2-aminoethylphosphonate-pyruvate transaminase</fullName>
        <ecNumber evidence="10">2.6.1.37</ecNumber>
    </submittedName>
</protein>
<comment type="cofactor">
    <cofactor evidence="1 8">
        <name>pyridoxal 5'-phosphate</name>
        <dbReference type="ChEBI" id="CHEBI:597326"/>
    </cofactor>
</comment>
<dbReference type="InterPro" id="IPR000192">
    <property type="entry name" value="Aminotrans_V_dom"/>
</dbReference>
<feature type="domain" description="Aminotransferase class V" evidence="9">
    <location>
        <begin position="67"/>
        <end position="326"/>
    </location>
</feature>
<dbReference type="EC" id="2.6.1.37" evidence="10"/>
<reference evidence="10" key="1">
    <citation type="submission" date="2014-07" db="EMBL/GenBank/DDBJ databases">
        <title>Phosphonate utilization as a P source in dinoflagellate.</title>
        <authorList>
            <person name="Cui Y."/>
        </authorList>
    </citation>
    <scope>NUCLEOTIDE SEQUENCE</scope>
</reference>
<comment type="catalytic activity">
    <reaction evidence="6">
        <text>(2-aminoethyl)phosphonate + pyruvate = phosphonoacetaldehyde + L-alanine</text>
        <dbReference type="Rhea" id="RHEA:17021"/>
        <dbReference type="ChEBI" id="CHEBI:15361"/>
        <dbReference type="ChEBI" id="CHEBI:57418"/>
        <dbReference type="ChEBI" id="CHEBI:57972"/>
        <dbReference type="ChEBI" id="CHEBI:58383"/>
        <dbReference type="EC" id="2.6.1.37"/>
    </reaction>
</comment>
<evidence type="ECO:0000256" key="7">
    <source>
        <dbReference type="PIRSR" id="PIRSR000524-1"/>
    </source>
</evidence>
<organism evidence="10">
    <name type="scientific">Karlodinium veneficum</name>
    <name type="common">Dinoflagellate</name>
    <name type="synonym">Karlodinium micrum</name>
    <dbReference type="NCBI Taxonomy" id="407301"/>
    <lineage>
        <taxon>Eukaryota</taxon>
        <taxon>Sar</taxon>
        <taxon>Alveolata</taxon>
        <taxon>Dinophyceae</taxon>
        <taxon>Gymnodiniales</taxon>
        <taxon>Kareniaceae</taxon>
        <taxon>Karlodinium</taxon>
    </lineage>
</organism>
<proteinExistence type="evidence at transcript level"/>
<dbReference type="Gene3D" id="3.90.1150.10">
    <property type="entry name" value="Aspartate Aminotransferase, domain 1"/>
    <property type="match status" value="1"/>
</dbReference>
<dbReference type="SUPFAM" id="SSF53383">
    <property type="entry name" value="PLP-dependent transferases"/>
    <property type="match status" value="1"/>
</dbReference>
<dbReference type="NCBIfam" id="NF010006">
    <property type="entry name" value="PRK13479.1"/>
    <property type="match status" value="1"/>
</dbReference>
<dbReference type="GO" id="GO:0019700">
    <property type="term" value="P:organic phosphonate catabolic process"/>
    <property type="evidence" value="ECO:0007669"/>
    <property type="project" value="InterPro"/>
</dbReference>
<evidence type="ECO:0000313" key="10">
    <source>
        <dbReference type="EMBL" id="AKA95150.1"/>
    </source>
</evidence>
<dbReference type="HAMAP" id="MF_01376">
    <property type="entry name" value="PhnW_aminotrans_5"/>
    <property type="match status" value="1"/>
</dbReference>
<evidence type="ECO:0000256" key="3">
    <source>
        <dbReference type="ARBA" id="ARBA00022679"/>
    </source>
</evidence>
<dbReference type="InterPro" id="IPR015422">
    <property type="entry name" value="PyrdxlP-dep_Trfase_small"/>
</dbReference>
<evidence type="ECO:0000256" key="5">
    <source>
        <dbReference type="ARBA" id="ARBA00023317"/>
    </source>
</evidence>
<feature type="modified residue" description="N6-(pyridoxal phosphate)lysine" evidence="8">
    <location>
        <position position="228"/>
    </location>
</feature>
<evidence type="ECO:0000256" key="4">
    <source>
        <dbReference type="ARBA" id="ARBA00022898"/>
    </source>
</evidence>
<dbReference type="NCBIfam" id="TIGR02326">
    <property type="entry name" value="transamin_PhnW"/>
    <property type="match status" value="1"/>
</dbReference>